<dbReference type="GO" id="GO:0003677">
    <property type="term" value="F:DNA binding"/>
    <property type="evidence" value="ECO:0007669"/>
    <property type="project" value="InterPro"/>
</dbReference>
<dbReference type="SUPFAM" id="SSF47413">
    <property type="entry name" value="lambda repressor-like DNA-binding domains"/>
    <property type="match status" value="1"/>
</dbReference>
<dbReference type="PROSITE" id="PS50943">
    <property type="entry name" value="HTH_CROC1"/>
    <property type="match status" value="1"/>
</dbReference>
<organism evidence="2">
    <name type="scientific">Aeromonas hydrophila</name>
    <dbReference type="NCBI Taxonomy" id="644"/>
    <lineage>
        <taxon>Bacteria</taxon>
        <taxon>Pseudomonadati</taxon>
        <taxon>Pseudomonadota</taxon>
        <taxon>Gammaproteobacteria</taxon>
        <taxon>Aeromonadales</taxon>
        <taxon>Aeromonadaceae</taxon>
        <taxon>Aeromonas</taxon>
    </lineage>
</organism>
<dbReference type="InterPro" id="IPR010982">
    <property type="entry name" value="Lambda_DNA-bd_dom_sf"/>
</dbReference>
<accession>A0A857JRQ6</accession>
<geneLocation type="plasmid" evidence="2">
    <name>pAerX</name>
</geneLocation>
<sequence>MLMALRFYDSPFHVTHTEDVASKMAMKMDLSIMLSHLIKSKGWTQEEAAMRLGITQPRVSDLVNAKLEKFTLDAMFDMLDALGFKATWSMPSVDEASIHIAKQRAIAIS</sequence>
<evidence type="ECO:0000313" key="2">
    <source>
        <dbReference type="EMBL" id="QHJ90262.1"/>
    </source>
</evidence>
<dbReference type="InterPro" id="IPR039554">
    <property type="entry name" value="HigA2-like_HTH"/>
</dbReference>
<feature type="domain" description="HTH cro/C1-type" evidence="1">
    <location>
        <begin position="34"/>
        <end position="89"/>
    </location>
</feature>
<dbReference type="CDD" id="cd00093">
    <property type="entry name" value="HTH_XRE"/>
    <property type="match status" value="1"/>
</dbReference>
<dbReference type="Gene3D" id="1.10.260.40">
    <property type="entry name" value="lambda repressor-like DNA-binding domains"/>
    <property type="match status" value="1"/>
</dbReference>
<dbReference type="Pfam" id="PF13744">
    <property type="entry name" value="HTH_37"/>
    <property type="match status" value="1"/>
</dbReference>
<proteinExistence type="predicted"/>
<protein>
    <submittedName>
        <fullName evidence="2">XRE family transcriptional regulator</fullName>
    </submittedName>
</protein>
<dbReference type="SMART" id="SM00530">
    <property type="entry name" value="HTH_XRE"/>
    <property type="match status" value="1"/>
</dbReference>
<dbReference type="InterPro" id="IPR001387">
    <property type="entry name" value="Cro/C1-type_HTH"/>
</dbReference>
<keyword evidence="2" id="KW-0614">Plasmid</keyword>
<dbReference type="AlphaFoldDB" id="A0A857JRQ6"/>
<name>A0A857JRQ6_AERHY</name>
<dbReference type="EMBL" id="MK962690">
    <property type="protein sequence ID" value="QHJ90262.1"/>
    <property type="molecule type" value="Genomic_DNA"/>
</dbReference>
<evidence type="ECO:0000259" key="1">
    <source>
        <dbReference type="PROSITE" id="PS50943"/>
    </source>
</evidence>
<reference evidence="2" key="1">
    <citation type="submission" date="2019-05" db="EMBL/GenBank/DDBJ databases">
        <authorList>
            <person name="Perez Valdespino A."/>
            <person name="Curiel Quesada E."/>
            <person name="Perez Garcia D."/>
        </authorList>
    </citation>
    <scope>NUCLEOTIDE SEQUENCE</scope>
    <source>
        <strain evidence="2">RO13</strain>
        <plasmid evidence="2">pAerX</plasmid>
    </source>
</reference>